<evidence type="ECO:0000256" key="15">
    <source>
        <dbReference type="ARBA" id="ARBA00049244"/>
    </source>
</evidence>
<evidence type="ECO:0000256" key="4">
    <source>
        <dbReference type="ARBA" id="ARBA00020311"/>
    </source>
</evidence>
<dbReference type="SUPFAM" id="SSF47807">
    <property type="entry name" value="5' to 3' exonuclease, C-terminal subdomain"/>
    <property type="match status" value="1"/>
</dbReference>
<evidence type="ECO:0000256" key="10">
    <source>
        <dbReference type="ARBA" id="ARBA00022801"/>
    </source>
</evidence>
<keyword evidence="6 17" id="KW-0548">Nucleotidyltransferase</keyword>
<dbReference type="PANTHER" id="PTHR10133">
    <property type="entry name" value="DNA POLYMERASE I"/>
    <property type="match status" value="1"/>
</dbReference>
<keyword evidence="12 17" id="KW-0239">DNA-directed DNA polymerase</keyword>
<dbReference type="CDD" id="cd06139">
    <property type="entry name" value="DNA_polA_I_Ecoli_like_exo"/>
    <property type="match status" value="1"/>
</dbReference>
<dbReference type="InterPro" id="IPR043502">
    <property type="entry name" value="DNA/RNA_pol_sf"/>
</dbReference>
<dbReference type="Pfam" id="PF01367">
    <property type="entry name" value="5_3_exonuc"/>
    <property type="match status" value="1"/>
</dbReference>
<dbReference type="EC" id="2.7.7.7" evidence="3 16"/>
<evidence type="ECO:0000256" key="17">
    <source>
        <dbReference type="RuleBase" id="RU004460"/>
    </source>
</evidence>
<dbReference type="GO" id="GO:0003887">
    <property type="term" value="F:DNA-directed DNA polymerase activity"/>
    <property type="evidence" value="ECO:0007669"/>
    <property type="project" value="UniProtKB-UniRule"/>
</dbReference>
<dbReference type="FunFam" id="1.10.150.20:FF:000003">
    <property type="entry name" value="DNA polymerase I"/>
    <property type="match status" value="1"/>
</dbReference>
<dbReference type="AlphaFoldDB" id="A0A8J3E3X4"/>
<keyword evidence="5 17" id="KW-0808">Transferase</keyword>
<dbReference type="GO" id="GO:0008409">
    <property type="term" value="F:5'-3' exonuclease activity"/>
    <property type="evidence" value="ECO:0007669"/>
    <property type="project" value="UniProtKB-UniRule"/>
</dbReference>
<keyword evidence="14 17" id="KW-0234">DNA repair</keyword>
<organism evidence="21 22">
    <name type="scientific">Aliidongia dinghuensis</name>
    <dbReference type="NCBI Taxonomy" id="1867774"/>
    <lineage>
        <taxon>Bacteria</taxon>
        <taxon>Pseudomonadati</taxon>
        <taxon>Pseudomonadota</taxon>
        <taxon>Alphaproteobacteria</taxon>
        <taxon>Rhodospirillales</taxon>
        <taxon>Dongiaceae</taxon>
        <taxon>Aliidongia</taxon>
    </lineage>
</organism>
<reference evidence="21" key="1">
    <citation type="journal article" date="2014" name="Int. J. Syst. Evol. Microbiol.">
        <title>Complete genome sequence of Corynebacterium casei LMG S-19264T (=DSM 44701T), isolated from a smear-ripened cheese.</title>
        <authorList>
            <consortium name="US DOE Joint Genome Institute (JGI-PGF)"/>
            <person name="Walter F."/>
            <person name="Albersmeier A."/>
            <person name="Kalinowski J."/>
            <person name="Ruckert C."/>
        </authorList>
    </citation>
    <scope>NUCLEOTIDE SEQUENCE</scope>
    <source>
        <strain evidence="21">CGMCC 1.15725</strain>
    </source>
</reference>
<dbReference type="FunFam" id="1.20.1060.10:FF:000001">
    <property type="entry name" value="DNA polymerase I"/>
    <property type="match status" value="1"/>
</dbReference>
<dbReference type="Gene3D" id="1.20.1060.10">
    <property type="entry name" value="Taq DNA Polymerase, Chain T, domain 4"/>
    <property type="match status" value="1"/>
</dbReference>
<evidence type="ECO:0000256" key="8">
    <source>
        <dbReference type="ARBA" id="ARBA00022722"/>
    </source>
</evidence>
<keyword evidence="22" id="KW-1185">Reference proteome</keyword>
<name>A0A8J3E3X4_9PROT</name>
<evidence type="ECO:0000256" key="12">
    <source>
        <dbReference type="ARBA" id="ARBA00022932"/>
    </source>
</evidence>
<dbReference type="PRINTS" id="PR00868">
    <property type="entry name" value="DNAPOLI"/>
</dbReference>
<dbReference type="InterPro" id="IPR029060">
    <property type="entry name" value="PIN-like_dom_sf"/>
</dbReference>
<dbReference type="InterPro" id="IPR008918">
    <property type="entry name" value="HhH2"/>
</dbReference>
<dbReference type="Pfam" id="PF01612">
    <property type="entry name" value="DNA_pol_A_exo1"/>
    <property type="match status" value="1"/>
</dbReference>
<keyword evidence="13 17" id="KW-0238">DNA-binding</keyword>
<dbReference type="Pfam" id="PF00476">
    <property type="entry name" value="DNA_pol_A"/>
    <property type="match status" value="1"/>
</dbReference>
<evidence type="ECO:0000313" key="22">
    <source>
        <dbReference type="Proteomes" id="UP000646365"/>
    </source>
</evidence>
<proteinExistence type="inferred from homology"/>
<evidence type="ECO:0000256" key="1">
    <source>
        <dbReference type="ARBA" id="ARBA00007705"/>
    </source>
</evidence>
<dbReference type="SMART" id="SM00474">
    <property type="entry name" value="35EXOc"/>
    <property type="match status" value="1"/>
</dbReference>
<reference evidence="21" key="2">
    <citation type="submission" date="2020-09" db="EMBL/GenBank/DDBJ databases">
        <authorList>
            <person name="Sun Q."/>
            <person name="Zhou Y."/>
        </authorList>
    </citation>
    <scope>NUCLEOTIDE SEQUENCE</scope>
    <source>
        <strain evidence="21">CGMCC 1.15725</strain>
    </source>
</reference>
<comment type="subunit">
    <text evidence="2">Single-chain monomer with multiple functions.</text>
</comment>
<evidence type="ECO:0000256" key="5">
    <source>
        <dbReference type="ARBA" id="ARBA00022679"/>
    </source>
</evidence>
<evidence type="ECO:0000256" key="14">
    <source>
        <dbReference type="ARBA" id="ARBA00023204"/>
    </source>
</evidence>
<dbReference type="InterPro" id="IPR036279">
    <property type="entry name" value="5-3_exonuclease_C_sf"/>
</dbReference>
<dbReference type="FunFam" id="1.10.150.20:FF:000002">
    <property type="entry name" value="DNA polymerase I"/>
    <property type="match status" value="1"/>
</dbReference>
<dbReference type="InterPro" id="IPR001098">
    <property type="entry name" value="DNA-dir_DNA_pol_A_palm_dom"/>
</dbReference>
<comment type="catalytic activity">
    <reaction evidence="15 17">
        <text>DNA(n) + a 2'-deoxyribonucleoside 5'-triphosphate = DNA(n+1) + diphosphate</text>
        <dbReference type="Rhea" id="RHEA:22508"/>
        <dbReference type="Rhea" id="RHEA-COMP:17339"/>
        <dbReference type="Rhea" id="RHEA-COMP:17340"/>
        <dbReference type="ChEBI" id="CHEBI:33019"/>
        <dbReference type="ChEBI" id="CHEBI:61560"/>
        <dbReference type="ChEBI" id="CHEBI:173112"/>
        <dbReference type="EC" id="2.7.7.7"/>
    </reaction>
</comment>
<dbReference type="NCBIfam" id="TIGR00593">
    <property type="entry name" value="pola"/>
    <property type="match status" value="1"/>
</dbReference>
<dbReference type="EMBL" id="BMJQ01000007">
    <property type="protein sequence ID" value="GGF22403.1"/>
    <property type="molecule type" value="Genomic_DNA"/>
</dbReference>
<feature type="domain" description="3'-5' exonuclease" evidence="18">
    <location>
        <begin position="337"/>
        <end position="534"/>
    </location>
</feature>
<dbReference type="NCBIfam" id="NF004397">
    <property type="entry name" value="PRK05755.1"/>
    <property type="match status" value="1"/>
</dbReference>
<dbReference type="PANTHER" id="PTHR10133:SF27">
    <property type="entry name" value="DNA POLYMERASE NU"/>
    <property type="match status" value="1"/>
</dbReference>
<keyword evidence="8" id="KW-0540">Nuclease</keyword>
<dbReference type="RefSeq" id="WP_189047228.1">
    <property type="nucleotide sequence ID" value="NZ_BMJQ01000007.1"/>
</dbReference>
<feature type="domain" description="DNA-directed DNA polymerase family A palm" evidence="20">
    <location>
        <begin position="702"/>
        <end position="908"/>
    </location>
</feature>
<evidence type="ECO:0000256" key="9">
    <source>
        <dbReference type="ARBA" id="ARBA00022763"/>
    </source>
</evidence>
<dbReference type="SMART" id="SM00279">
    <property type="entry name" value="HhH2"/>
    <property type="match status" value="1"/>
</dbReference>
<dbReference type="CDD" id="cd09859">
    <property type="entry name" value="PIN_53EXO"/>
    <property type="match status" value="1"/>
</dbReference>
<comment type="function">
    <text evidence="17">In addition to polymerase activity, this DNA polymerase exhibits 3'-5' and 5'-3' exonuclease activity.</text>
</comment>
<dbReference type="PROSITE" id="PS00447">
    <property type="entry name" value="DNA_POLYMERASE_A"/>
    <property type="match status" value="1"/>
</dbReference>
<evidence type="ECO:0000259" key="20">
    <source>
        <dbReference type="SMART" id="SM00482"/>
    </source>
</evidence>
<dbReference type="Pfam" id="PF02739">
    <property type="entry name" value="5_3_exonuc_N"/>
    <property type="match status" value="1"/>
</dbReference>
<evidence type="ECO:0000256" key="2">
    <source>
        <dbReference type="ARBA" id="ARBA00011541"/>
    </source>
</evidence>
<protein>
    <recommendedName>
        <fullName evidence="4 16">DNA polymerase I</fullName>
        <ecNumber evidence="3 16">2.7.7.7</ecNumber>
    </recommendedName>
</protein>
<comment type="similarity">
    <text evidence="1 17">Belongs to the DNA polymerase type-A family.</text>
</comment>
<dbReference type="SUPFAM" id="SSF53098">
    <property type="entry name" value="Ribonuclease H-like"/>
    <property type="match status" value="1"/>
</dbReference>
<dbReference type="InterPro" id="IPR036397">
    <property type="entry name" value="RNaseH_sf"/>
</dbReference>
<comment type="caution">
    <text evidence="21">The sequence shown here is derived from an EMBL/GenBank/DDBJ whole genome shotgun (WGS) entry which is preliminary data.</text>
</comment>
<dbReference type="GO" id="GO:0003677">
    <property type="term" value="F:DNA binding"/>
    <property type="evidence" value="ECO:0007669"/>
    <property type="project" value="UniProtKB-UniRule"/>
</dbReference>
<dbReference type="SUPFAM" id="SSF56672">
    <property type="entry name" value="DNA/RNA polymerases"/>
    <property type="match status" value="1"/>
</dbReference>
<keyword evidence="10 17" id="KW-0378">Hydrolase</keyword>
<keyword evidence="7 17" id="KW-0235">DNA replication</keyword>
<dbReference type="Gene3D" id="3.30.70.370">
    <property type="match status" value="1"/>
</dbReference>
<evidence type="ECO:0000256" key="16">
    <source>
        <dbReference type="NCBIfam" id="TIGR00593"/>
    </source>
</evidence>
<dbReference type="GO" id="GO:0006302">
    <property type="term" value="P:double-strand break repair"/>
    <property type="evidence" value="ECO:0007669"/>
    <property type="project" value="TreeGrafter"/>
</dbReference>
<evidence type="ECO:0000313" key="21">
    <source>
        <dbReference type="EMBL" id="GGF22403.1"/>
    </source>
</evidence>
<dbReference type="SMART" id="SM00482">
    <property type="entry name" value="POLAc"/>
    <property type="match status" value="1"/>
</dbReference>
<evidence type="ECO:0000259" key="18">
    <source>
        <dbReference type="SMART" id="SM00474"/>
    </source>
</evidence>
<gene>
    <name evidence="17" type="primary">polA</name>
    <name evidence="21" type="ORF">GCM10011611_30620</name>
</gene>
<dbReference type="InterPro" id="IPR019760">
    <property type="entry name" value="DNA-dir_DNA_pol_A_CS"/>
</dbReference>
<dbReference type="CDD" id="cd08637">
    <property type="entry name" value="DNA_pol_A_pol_I_C"/>
    <property type="match status" value="1"/>
</dbReference>
<dbReference type="Gene3D" id="1.10.150.20">
    <property type="entry name" value="5' to 3' exonuclease, C-terminal subdomain"/>
    <property type="match status" value="2"/>
</dbReference>
<dbReference type="Gene3D" id="3.40.50.1010">
    <property type="entry name" value="5'-nuclease"/>
    <property type="match status" value="1"/>
</dbReference>
<evidence type="ECO:0000256" key="11">
    <source>
        <dbReference type="ARBA" id="ARBA00022839"/>
    </source>
</evidence>
<dbReference type="SUPFAM" id="SSF88723">
    <property type="entry name" value="PIN domain-like"/>
    <property type="match status" value="1"/>
</dbReference>
<dbReference type="InterPro" id="IPR002421">
    <property type="entry name" value="5-3_exonuclease"/>
</dbReference>
<dbReference type="InterPro" id="IPR002562">
    <property type="entry name" value="3'-5'_exonuclease_dom"/>
</dbReference>
<evidence type="ECO:0000256" key="13">
    <source>
        <dbReference type="ARBA" id="ARBA00023125"/>
    </source>
</evidence>
<evidence type="ECO:0000256" key="3">
    <source>
        <dbReference type="ARBA" id="ARBA00012417"/>
    </source>
</evidence>
<keyword evidence="9 17" id="KW-0227">DNA damage</keyword>
<dbReference type="InterPro" id="IPR018320">
    <property type="entry name" value="DNA_polymerase_1"/>
</dbReference>
<dbReference type="CDD" id="cd09898">
    <property type="entry name" value="H3TH_53EXO"/>
    <property type="match status" value="1"/>
</dbReference>
<evidence type="ECO:0000259" key="19">
    <source>
        <dbReference type="SMART" id="SM00475"/>
    </source>
</evidence>
<sequence>MSESPVAPRHVYLVDGSGFIFRAFHALPPLNRADGTPVNAVLGFSNMLYKLVGETDADHIAVIFDASRITFRNRLYDQYKAQRPEAPPELIPQFRIVREATEAFNIAQVEMVDYEADDLIATYARLARAAGAIVTIVSSDKDLMQLVGDGVAMYDPLKQRAIGPDEVREKFGVGPEQVVDVQALCGDSVDNVPGVPGIGVKTAAELINTYGDLETLLSRAPEIKQPKRRQSLIDFAEQARISRALVELKSDVEVPVPLADLGLRPSDPGKLLGFLQAQGFRQLASRVQTRHPGAVPTAAAPMAAPSEAAPSAASSSVAPVAIASDTPQPPAQVEKRYELVQTEADLDRWIARAEAEGVVAFDTETNSLDAVLAELVGISLAVAPGEACYIPVGHVGEAAAGELNLSGAERPPQIPLDTVLARLKPLLEAPAVLKVGHNAKYDIQIFRSYGIEVAPVDCTMLLANTLEAGAHGMGMDELALIYFDYETIKYKDVAGSGKSHKGFAAVPLEAARDYAAEDADITLRLHRLLKPRVGRERMATVYETIERPLMPVVAAMERAGIKVDRAELLRLSADFGERMVDYEKEIHVLAGGPFNIGSPKQLGEVLFEKLGLPGGKKGKNGAYGTDAGILEDLAQTHDLPRRVLDWRQLAKLKSTYADALVEQINPKTGRVHTSYSLAGAATGRLASTDPNLQNIPVRTEEGRKIRRAFVSEPGHVLMSADYSQIELRLAAHVAGIEALKQAFRNGDDIHAMTASQVFGVPVEGMDPMVRRRAKAINFGIIYGISGFGLAQQLSITPAEASEFIKAYFQRFPEIRNYMDETKAFCREHGYVKTIFGRKCHLPGIKDSNPARRAFSERAAINAPLQGAAADIIKRAMIRLPARLAAEGLKARMLLQVHDELVFEVPESETERTIPVLKEVMEGACAPVIELSVPLVVEVGQAHSWDEAH</sequence>
<dbReference type="GO" id="GO:0006261">
    <property type="term" value="P:DNA-templated DNA replication"/>
    <property type="evidence" value="ECO:0007669"/>
    <property type="project" value="UniProtKB-UniRule"/>
</dbReference>
<feature type="domain" description="5'-3' exonuclease" evidence="19">
    <location>
        <begin position="9"/>
        <end position="264"/>
    </location>
</feature>
<dbReference type="InterPro" id="IPR020046">
    <property type="entry name" value="5-3_exonucl_a-hlix_arch_N"/>
</dbReference>
<dbReference type="SMART" id="SM00475">
    <property type="entry name" value="53EXOc"/>
    <property type="match status" value="1"/>
</dbReference>
<dbReference type="InterPro" id="IPR002298">
    <property type="entry name" value="DNA_polymerase_A"/>
</dbReference>
<dbReference type="Proteomes" id="UP000646365">
    <property type="component" value="Unassembled WGS sequence"/>
</dbReference>
<dbReference type="Gene3D" id="3.30.420.10">
    <property type="entry name" value="Ribonuclease H-like superfamily/Ribonuclease H"/>
    <property type="match status" value="1"/>
</dbReference>
<dbReference type="GO" id="GO:0008408">
    <property type="term" value="F:3'-5' exonuclease activity"/>
    <property type="evidence" value="ECO:0007669"/>
    <property type="project" value="UniProtKB-UniRule"/>
</dbReference>
<evidence type="ECO:0000256" key="6">
    <source>
        <dbReference type="ARBA" id="ARBA00022695"/>
    </source>
</evidence>
<dbReference type="InterPro" id="IPR020045">
    <property type="entry name" value="DNA_polI_H3TH"/>
</dbReference>
<accession>A0A8J3E3X4</accession>
<keyword evidence="11 17" id="KW-0269">Exonuclease</keyword>
<dbReference type="InterPro" id="IPR012337">
    <property type="entry name" value="RNaseH-like_sf"/>
</dbReference>
<evidence type="ECO:0000256" key="7">
    <source>
        <dbReference type="ARBA" id="ARBA00022705"/>
    </source>
</evidence>